<dbReference type="RefSeq" id="XP_028294241.1">
    <property type="nucleotide sequence ID" value="XM_028438440.1"/>
</dbReference>
<feature type="region of interest" description="Disordered" evidence="4">
    <location>
        <begin position="227"/>
        <end position="254"/>
    </location>
</feature>
<dbReference type="RefSeq" id="XP_028294240.1">
    <property type="nucleotide sequence ID" value="XM_028438439.1"/>
</dbReference>
<dbReference type="AlphaFoldDB" id="A0A8C5ETU7"/>
<evidence type="ECO:0000313" key="6">
    <source>
        <dbReference type="Proteomes" id="UP000694680"/>
    </source>
</evidence>
<dbReference type="GeneID" id="114456576"/>
<feature type="compositionally biased region" description="Basic and acidic residues" evidence="4">
    <location>
        <begin position="492"/>
        <end position="503"/>
    </location>
</feature>
<evidence type="ECO:0008006" key="7">
    <source>
        <dbReference type="Google" id="ProtNLM"/>
    </source>
</evidence>
<dbReference type="InterPro" id="IPR051655">
    <property type="entry name" value="FAM161"/>
</dbReference>
<feature type="coiled-coil region" evidence="3">
    <location>
        <begin position="19"/>
        <end position="46"/>
    </location>
</feature>
<name>A0A8C5ETU7_GOUWI</name>
<dbReference type="Ensembl" id="ENSGWIT00000023997.1">
    <property type="protein sequence ID" value="ENSGWIP00000021888.1"/>
    <property type="gene ID" value="ENSGWIG00000011771.1"/>
</dbReference>
<feature type="region of interest" description="Disordered" evidence="4">
    <location>
        <begin position="486"/>
        <end position="530"/>
    </location>
</feature>
<dbReference type="Pfam" id="PF10595">
    <property type="entry name" value="FAM161A_B"/>
    <property type="match status" value="1"/>
</dbReference>
<gene>
    <name evidence="5" type="primary">fam161b</name>
</gene>
<evidence type="ECO:0000256" key="3">
    <source>
        <dbReference type="SAM" id="Coils"/>
    </source>
</evidence>
<keyword evidence="6" id="KW-1185">Reference proteome</keyword>
<evidence type="ECO:0000256" key="4">
    <source>
        <dbReference type="SAM" id="MobiDB-lite"/>
    </source>
</evidence>
<reference evidence="5" key="2">
    <citation type="submission" date="2025-08" db="UniProtKB">
        <authorList>
            <consortium name="Ensembl"/>
        </authorList>
    </citation>
    <scope>IDENTIFICATION</scope>
</reference>
<sequence length="530" mass="61172">MSMVDNLLKDGLHSELILQQHLKSLRKTLKQQLQEAERTQTEELERRIEQNAVLCAAESQSGNDEDRWQTKSESLSNTIRPKKTKTLSPAVVSATSKIKNASGDKHCERFVLSKTTQQSKEEEAEAECQKKFRAVPVPDHINQPVYQEMVELREKGRKQGHEQRIQFLLSMQKPFSFQQREKEKRERLSAEVKEHESEEKKIINKKKKDPSEVNLKDQINKVRRKQDFTAAAAAPSASQTSNPKVRTAERTRKDKMGFLDEKPSFRPKIIQEVPDFSRFHKALQNDALLKAQMTTGTKCQPFVLRTAALPARKRTTNTENSQQVPQRSHLYRSKSHGALSSLSADTLPTFITDAARKRGMAIRKSLELRDSKNQESAQWLRDYQSRTESMKRSIALHAKLLDPHNSLKEVHEKKLQHHREADLQRMREYMRELREIKARVSERPYLFQQVKQKCAKAQAEQVYQSILKQAGLKEKYVEEIGQALTPEDETYVTDRDRDRDIHSGAESQGDGEKIEDVEEESVESKVEDVP</sequence>
<dbReference type="GO" id="GO:0005929">
    <property type="term" value="C:cilium"/>
    <property type="evidence" value="ECO:0007669"/>
    <property type="project" value="TreeGrafter"/>
</dbReference>
<dbReference type="PANTHER" id="PTHR21501:SF4">
    <property type="entry name" value="PROTEIN FAM161B"/>
    <property type="match status" value="1"/>
</dbReference>
<dbReference type="RefSeq" id="XP_028294238.1">
    <property type="nucleotide sequence ID" value="XM_028438437.1"/>
</dbReference>
<evidence type="ECO:0000313" key="5">
    <source>
        <dbReference type="Ensembl" id="ENSGWIP00000021888.1"/>
    </source>
</evidence>
<dbReference type="Proteomes" id="UP000694680">
    <property type="component" value="Chromosome 22"/>
</dbReference>
<reference evidence="5" key="1">
    <citation type="submission" date="2020-06" db="EMBL/GenBank/DDBJ databases">
        <authorList>
            <consortium name="Wellcome Sanger Institute Data Sharing"/>
        </authorList>
    </citation>
    <scope>NUCLEOTIDE SEQUENCE [LARGE SCALE GENOMIC DNA]</scope>
</reference>
<evidence type="ECO:0000256" key="2">
    <source>
        <dbReference type="ARBA" id="ARBA00023054"/>
    </source>
</evidence>
<dbReference type="RefSeq" id="XP_028294237.1">
    <property type="nucleotide sequence ID" value="XM_028438436.1"/>
</dbReference>
<dbReference type="GO" id="GO:0005856">
    <property type="term" value="C:cytoskeleton"/>
    <property type="evidence" value="ECO:0007669"/>
    <property type="project" value="UniProtKB-ARBA"/>
</dbReference>
<feature type="region of interest" description="Disordered" evidence="4">
    <location>
        <begin position="176"/>
        <end position="213"/>
    </location>
</feature>
<evidence type="ECO:0000256" key="1">
    <source>
        <dbReference type="ARBA" id="ARBA00006663"/>
    </source>
</evidence>
<dbReference type="CTD" id="145483"/>
<dbReference type="OrthoDB" id="2150121at2759"/>
<proteinExistence type="inferred from homology"/>
<accession>A0A8C5ETU7</accession>
<dbReference type="RefSeq" id="XP_028294236.1">
    <property type="nucleotide sequence ID" value="XM_028438435.1"/>
</dbReference>
<dbReference type="InterPro" id="IPR019579">
    <property type="entry name" value="FAM161A/B"/>
</dbReference>
<feature type="compositionally biased region" description="Basic and acidic residues" evidence="4">
    <location>
        <begin position="179"/>
        <end position="202"/>
    </location>
</feature>
<keyword evidence="2 3" id="KW-0175">Coiled coil</keyword>
<organism evidence="5 6">
    <name type="scientific">Gouania willdenowi</name>
    <name type="common">Blunt-snouted clingfish</name>
    <name type="synonym">Lepadogaster willdenowi</name>
    <dbReference type="NCBI Taxonomy" id="441366"/>
    <lineage>
        <taxon>Eukaryota</taxon>
        <taxon>Metazoa</taxon>
        <taxon>Chordata</taxon>
        <taxon>Craniata</taxon>
        <taxon>Vertebrata</taxon>
        <taxon>Euteleostomi</taxon>
        <taxon>Actinopterygii</taxon>
        <taxon>Neopterygii</taxon>
        <taxon>Teleostei</taxon>
        <taxon>Neoteleostei</taxon>
        <taxon>Acanthomorphata</taxon>
        <taxon>Ovalentaria</taxon>
        <taxon>Blenniimorphae</taxon>
        <taxon>Blenniiformes</taxon>
        <taxon>Gobiesocoidei</taxon>
        <taxon>Gobiesocidae</taxon>
        <taxon>Gobiesocinae</taxon>
        <taxon>Gouania</taxon>
    </lineage>
</organism>
<comment type="similarity">
    <text evidence="1">Belongs to the FAM161 family.</text>
</comment>
<reference evidence="5" key="3">
    <citation type="submission" date="2025-09" db="UniProtKB">
        <authorList>
            <consortium name="Ensembl"/>
        </authorList>
    </citation>
    <scope>IDENTIFICATION</scope>
</reference>
<dbReference type="PANTHER" id="PTHR21501">
    <property type="entry name" value="PROTEIN FAM-161"/>
    <property type="match status" value="1"/>
</dbReference>
<dbReference type="GO" id="GO:0044782">
    <property type="term" value="P:cilium organization"/>
    <property type="evidence" value="ECO:0007669"/>
    <property type="project" value="TreeGrafter"/>
</dbReference>
<protein>
    <recommendedName>
        <fullName evidence="7">FAM161 centrosomal protein B</fullName>
    </recommendedName>
</protein>